<evidence type="ECO:0000256" key="1">
    <source>
        <dbReference type="SAM" id="MobiDB-lite"/>
    </source>
</evidence>
<sequence>ERRQMIGDFNETLEECQILLDKNKKLLSKPNTFLDNVVWNLNQQDQKIDDLRRRIHLHSTKIKLVIDRLSINLLTDIDSKVDDLLDISERNISLSKDIQIELRRFYTSWLGQKFERTLSVNAPSSMTTADIPLKEGFDVMLVHFEQSFEGTDQTPEKYLILLKTRWMLSRIRSSRGFQTACPGYYYKRAISQVEQAVFLRVRGTEIIAYDDETLAALPENAFMVWEPPKQEDAPQLDPTIARANEQEIIRLQLASAGSQPPDNVTVFRQSLNSFRIVLETTTPDGRSVILPQTVYTHEDRLVPRYALPTMRRECLEIAIFSRNEETLYRFNSMDDLFAFQTALTGYDVSHNQTRITCQFSKGSASALDCMGQIQLWQDPITVSMLPEVLSEGSPVDSFSTHSPRSRNSSFVESIGPTTTISRVGNGWEADNIKCSGLAIFTQLKDKSDKLRFAIMFLELETSINMDPKKCNCHRDYNKCPYLCLTHNNGDKFPIHVLFTALDGHDDSPDPNSFDLFPFRIPRNSQFKELTVKETTYLLLKFSTLAEKEKFHRELLLRFRIRSKQLSDQLEMMKGFRHRENKPLRTTTQTANASFSQAPRRSVTTGGGSFSHSSSPPQIERLNIETGFAESWNLPIGQGNGNGNGNGN</sequence>
<feature type="compositionally biased region" description="Polar residues" evidence="1">
    <location>
        <begin position="583"/>
        <end position="603"/>
    </location>
</feature>
<reference evidence="2 3" key="1">
    <citation type="submission" date="2013-03" db="EMBL/GenBank/DDBJ databases">
        <title>The Genome Sequence of Exophiala aquamarina CBS 119918.</title>
        <authorList>
            <consortium name="The Broad Institute Genomics Platform"/>
            <person name="Cuomo C."/>
            <person name="de Hoog S."/>
            <person name="Gorbushina A."/>
            <person name="Walker B."/>
            <person name="Young S.K."/>
            <person name="Zeng Q."/>
            <person name="Gargeya S."/>
            <person name="Fitzgerald M."/>
            <person name="Haas B."/>
            <person name="Abouelleil A."/>
            <person name="Allen A.W."/>
            <person name="Alvarado L."/>
            <person name="Arachchi H.M."/>
            <person name="Berlin A.M."/>
            <person name="Chapman S.B."/>
            <person name="Gainer-Dewar J."/>
            <person name="Goldberg J."/>
            <person name="Griggs A."/>
            <person name="Gujja S."/>
            <person name="Hansen M."/>
            <person name="Howarth C."/>
            <person name="Imamovic A."/>
            <person name="Ireland A."/>
            <person name="Larimer J."/>
            <person name="McCowan C."/>
            <person name="Murphy C."/>
            <person name="Pearson M."/>
            <person name="Poon T.W."/>
            <person name="Priest M."/>
            <person name="Roberts A."/>
            <person name="Saif S."/>
            <person name="Shea T."/>
            <person name="Sisk P."/>
            <person name="Sykes S."/>
            <person name="Wortman J."/>
            <person name="Nusbaum C."/>
            <person name="Birren B."/>
        </authorList>
    </citation>
    <scope>NUCLEOTIDE SEQUENCE [LARGE SCALE GENOMIC DNA]</scope>
    <source>
        <strain evidence="2 3">CBS 119918</strain>
    </source>
</reference>
<evidence type="ECO:0000313" key="2">
    <source>
        <dbReference type="EMBL" id="KEF54020.1"/>
    </source>
</evidence>
<dbReference type="GeneID" id="25284723"/>
<dbReference type="OrthoDB" id="4111897at2759"/>
<keyword evidence="3" id="KW-1185">Reference proteome</keyword>
<comment type="caution">
    <text evidence="2">The sequence shown here is derived from an EMBL/GenBank/DDBJ whole genome shotgun (WGS) entry which is preliminary data.</text>
</comment>
<dbReference type="AlphaFoldDB" id="A0A072PEM0"/>
<evidence type="ECO:0000313" key="3">
    <source>
        <dbReference type="Proteomes" id="UP000027920"/>
    </source>
</evidence>
<feature type="region of interest" description="Disordered" evidence="1">
    <location>
        <begin position="575"/>
        <end position="617"/>
    </location>
</feature>
<dbReference type="Proteomes" id="UP000027920">
    <property type="component" value="Unassembled WGS sequence"/>
</dbReference>
<gene>
    <name evidence="2" type="ORF">A1O9_09815</name>
</gene>
<proteinExistence type="predicted"/>
<organism evidence="2 3">
    <name type="scientific">Exophiala aquamarina CBS 119918</name>
    <dbReference type="NCBI Taxonomy" id="1182545"/>
    <lineage>
        <taxon>Eukaryota</taxon>
        <taxon>Fungi</taxon>
        <taxon>Dikarya</taxon>
        <taxon>Ascomycota</taxon>
        <taxon>Pezizomycotina</taxon>
        <taxon>Eurotiomycetes</taxon>
        <taxon>Chaetothyriomycetidae</taxon>
        <taxon>Chaetothyriales</taxon>
        <taxon>Herpotrichiellaceae</taxon>
        <taxon>Exophiala</taxon>
    </lineage>
</organism>
<feature type="non-terminal residue" evidence="2">
    <location>
        <position position="647"/>
    </location>
</feature>
<name>A0A072PEM0_9EURO</name>
<dbReference type="EMBL" id="AMGV01000011">
    <property type="protein sequence ID" value="KEF54020.1"/>
    <property type="molecule type" value="Genomic_DNA"/>
</dbReference>
<feature type="non-terminal residue" evidence="2">
    <location>
        <position position="1"/>
    </location>
</feature>
<dbReference type="RefSeq" id="XP_013256610.1">
    <property type="nucleotide sequence ID" value="XM_013401156.1"/>
</dbReference>
<dbReference type="HOGENOM" id="CLU_018991_0_0_1"/>
<dbReference type="VEuPathDB" id="FungiDB:A1O9_09815"/>
<accession>A0A072PEM0</accession>
<protein>
    <submittedName>
        <fullName evidence="2">Uncharacterized protein</fullName>
    </submittedName>
</protein>